<dbReference type="SUPFAM" id="SSF103481">
    <property type="entry name" value="Multidrug resistance efflux transporter EmrE"/>
    <property type="match status" value="2"/>
</dbReference>
<accession>F8EW54</accession>
<feature type="domain" description="EamA" evidence="2">
    <location>
        <begin position="4"/>
        <end position="137"/>
    </location>
</feature>
<dbReference type="HOGENOM" id="CLU_032828_2_0_5"/>
<dbReference type="KEGG" id="zmp:Zymop_1574"/>
<evidence type="ECO:0000256" key="1">
    <source>
        <dbReference type="SAM" id="Phobius"/>
    </source>
</evidence>
<dbReference type="GO" id="GO:0016020">
    <property type="term" value="C:membrane"/>
    <property type="evidence" value="ECO:0007669"/>
    <property type="project" value="InterPro"/>
</dbReference>
<feature type="domain" description="EamA" evidence="2">
    <location>
        <begin position="146"/>
        <end position="282"/>
    </location>
</feature>
<proteinExistence type="predicted"/>
<dbReference type="InterPro" id="IPR037185">
    <property type="entry name" value="EmrE-like"/>
</dbReference>
<keyword evidence="1" id="KW-0812">Transmembrane</keyword>
<dbReference type="PANTHER" id="PTHR22911">
    <property type="entry name" value="ACYL-MALONYL CONDENSING ENZYME-RELATED"/>
    <property type="match status" value="1"/>
</dbReference>
<keyword evidence="1" id="KW-1133">Transmembrane helix</keyword>
<keyword evidence="1" id="KW-0472">Membrane</keyword>
<organism evidence="3 4">
    <name type="scientific">Zymomonas mobilis subsp. pomaceae (strain ATCC 29192 / DSM 22645 / JCM 10191 / CCUG 17912 / NBRC 13757 / NCIMB 11200 / NRRL B-4491 / Barker I)</name>
    <dbReference type="NCBI Taxonomy" id="579138"/>
    <lineage>
        <taxon>Bacteria</taxon>
        <taxon>Pseudomonadati</taxon>
        <taxon>Pseudomonadota</taxon>
        <taxon>Alphaproteobacteria</taxon>
        <taxon>Sphingomonadales</taxon>
        <taxon>Zymomonadaceae</taxon>
        <taxon>Zymomonas</taxon>
    </lineage>
</organism>
<dbReference type="Gene3D" id="1.10.3730.20">
    <property type="match status" value="1"/>
</dbReference>
<dbReference type="RefSeq" id="WP_013934852.1">
    <property type="nucleotide sequence ID" value="NC_015709.1"/>
</dbReference>
<protein>
    <recommendedName>
        <fullName evidence="2">EamA domain-containing protein</fullName>
    </recommendedName>
</protein>
<dbReference type="Proteomes" id="UP000000491">
    <property type="component" value="Chromosome"/>
</dbReference>
<dbReference type="PANTHER" id="PTHR22911:SF135">
    <property type="entry name" value="BLR4310 PROTEIN"/>
    <property type="match status" value="1"/>
</dbReference>
<feature type="transmembrane region" description="Helical" evidence="1">
    <location>
        <begin position="184"/>
        <end position="201"/>
    </location>
</feature>
<evidence type="ECO:0000313" key="3">
    <source>
        <dbReference type="EMBL" id="AEI38464.1"/>
    </source>
</evidence>
<dbReference type="eggNOG" id="COG0697">
    <property type="taxonomic scope" value="Bacteria"/>
</dbReference>
<dbReference type="PATRIC" id="fig|579138.3.peg.1668"/>
<feature type="transmembrane region" description="Helical" evidence="1">
    <location>
        <begin position="66"/>
        <end position="88"/>
    </location>
</feature>
<feature type="transmembrane region" description="Helical" evidence="1">
    <location>
        <begin position="95"/>
        <end position="114"/>
    </location>
</feature>
<evidence type="ECO:0000313" key="4">
    <source>
        <dbReference type="Proteomes" id="UP000000491"/>
    </source>
</evidence>
<name>F8EW54_ZYMMT</name>
<feature type="transmembrane region" description="Helical" evidence="1">
    <location>
        <begin position="120"/>
        <end position="137"/>
    </location>
</feature>
<dbReference type="AlphaFoldDB" id="F8EW54"/>
<dbReference type="Pfam" id="PF00892">
    <property type="entry name" value="EamA"/>
    <property type="match status" value="2"/>
</dbReference>
<reference evidence="3 4" key="1">
    <citation type="journal article" date="2011" name="J. Bacteriol.">
        <title>Genome sequence of the ethanol-producing Zymomonas mobilis subsp. pomaceae lectotype strain ATCC 29192.</title>
        <authorList>
            <person name="Kouvelis V.N."/>
            <person name="Davenport K.W."/>
            <person name="Brettin T.S."/>
            <person name="Bruce D."/>
            <person name="Detter C."/>
            <person name="Han C.S."/>
            <person name="Nolan M."/>
            <person name="Tapia R."/>
            <person name="Damoulaki A."/>
            <person name="Kyrpides N.C."/>
            <person name="Typas M.A."/>
            <person name="Pappas K.M."/>
        </authorList>
    </citation>
    <scope>NUCLEOTIDE SEQUENCE [LARGE SCALE GENOMIC DNA]</scope>
    <source>
        <strain evidence="4">ATCC 29192 / DSM 22645 / JCM 10191 / CCUG 17912 / NBRC 13757 / NCIMB 11200 / NRRL B-4491 / Barker I</strain>
    </source>
</reference>
<dbReference type="InterPro" id="IPR000620">
    <property type="entry name" value="EamA_dom"/>
</dbReference>
<dbReference type="EMBL" id="CP002865">
    <property type="protein sequence ID" value="AEI38464.1"/>
    <property type="molecule type" value="Genomic_DNA"/>
</dbReference>
<evidence type="ECO:0000259" key="2">
    <source>
        <dbReference type="Pfam" id="PF00892"/>
    </source>
</evidence>
<feature type="transmembrane region" description="Helical" evidence="1">
    <location>
        <begin position="144"/>
        <end position="164"/>
    </location>
</feature>
<gene>
    <name evidence="3" type="ordered locus">Zymop_1574</name>
</gene>
<sequence length="309" mass="33881">MEKKGIILALWSYLLFTISDAGSKLLEGQVDPFEAAFMAGLMGTVAIPFVRKPHESYINVFGFSHFFIWLVRAVSVALCTFLCVVAFTKLSMPEAMALLFLLPLFVNIIALVFLNEKVSLSKWIALIIGFIGTLVVLRPESRPFGIGHLAAIGGAFCTGTSWAVFRATDKKKGGLVTKPSRLSLYGAGVIGPIIIDGILMLPHWTIPTPIQWVYLSIYGFLAAAGQLLMMIAAEYAEANTIALPQYSQMIWTVIFSYVIFHQPIDNIAFLGIGIILLSGYLTWRSGRSLVKAPLPPIAHQIQKTLEASE</sequence>
<feature type="transmembrane region" description="Helical" evidence="1">
    <location>
        <begin position="213"/>
        <end position="235"/>
    </location>
</feature>